<dbReference type="PANTHER" id="PTHR12002">
    <property type="entry name" value="CLAUDIN"/>
    <property type="match status" value="1"/>
</dbReference>
<feature type="transmembrane region" description="Helical" evidence="8">
    <location>
        <begin position="109"/>
        <end position="132"/>
    </location>
</feature>
<evidence type="ECO:0000256" key="6">
    <source>
        <dbReference type="ARBA" id="ARBA00022989"/>
    </source>
</evidence>
<evidence type="ECO:0000256" key="3">
    <source>
        <dbReference type="ARBA" id="ARBA00022475"/>
    </source>
</evidence>
<comment type="caution">
    <text evidence="8">Lacks conserved residue(s) required for the propagation of feature annotation.</text>
</comment>
<evidence type="ECO:0000256" key="5">
    <source>
        <dbReference type="ARBA" id="ARBA00022949"/>
    </source>
</evidence>
<sequence length="197" mass="21816">PGLVFCFIHMCLNNPSLLVCISKVQNAHLLLLFQWEGLWMNCFKQIDRMQCKVYDSLLILPVELQASRGLMCASIVLAVIAFIITISGSEVTSCCIDHLEAKTTTLATGGVFFLLACLTTLIPVCWVAHTVIRDFNNPILMDAQRRELGAALYVGWATRRGEEKGGLYPGEYALVPTAGSVYLNRVPSSTHKTMEYV</sequence>
<dbReference type="InterPro" id="IPR006187">
    <property type="entry name" value="Claudin"/>
</dbReference>
<evidence type="ECO:0000313" key="9">
    <source>
        <dbReference type="Ensembl" id="ENSPMGP00000016454.1"/>
    </source>
</evidence>
<reference evidence="9" key="1">
    <citation type="submission" date="2025-08" db="UniProtKB">
        <authorList>
            <consortium name="Ensembl"/>
        </authorList>
    </citation>
    <scope>IDENTIFICATION</scope>
</reference>
<dbReference type="GO" id="GO:0005198">
    <property type="term" value="F:structural molecule activity"/>
    <property type="evidence" value="ECO:0007669"/>
    <property type="project" value="InterPro"/>
</dbReference>
<dbReference type="STRING" id="409849.ENSPMGP00000016454"/>
<keyword evidence="2 8" id="KW-0796">Tight junction</keyword>
<comment type="function">
    <text evidence="8">Claudins function as major constituents of the tight junction complexes that regulate the permeability of epithelia.</text>
</comment>
<evidence type="ECO:0000256" key="8">
    <source>
        <dbReference type="RuleBase" id="RU060637"/>
    </source>
</evidence>
<comment type="subcellular location">
    <subcellularLocation>
        <location evidence="8">Cell junction</location>
        <location evidence="8">Tight junction</location>
    </subcellularLocation>
    <subcellularLocation>
        <location evidence="8">Cell membrane</location>
        <topology evidence="8">Multi-pass membrane protein</topology>
    </subcellularLocation>
</comment>
<dbReference type="Pfam" id="PF00822">
    <property type="entry name" value="PMP22_Claudin"/>
    <property type="match status" value="1"/>
</dbReference>
<dbReference type="Ensembl" id="ENSPMGT00000017574.1">
    <property type="protein sequence ID" value="ENSPMGP00000016454.1"/>
    <property type="gene ID" value="ENSPMGG00000013525.1"/>
</dbReference>
<evidence type="ECO:0000256" key="2">
    <source>
        <dbReference type="ARBA" id="ARBA00022427"/>
    </source>
</evidence>
<dbReference type="PRINTS" id="PR01077">
    <property type="entry name" value="CLAUDIN"/>
</dbReference>
<keyword evidence="6 8" id="KW-1133">Transmembrane helix</keyword>
<dbReference type="Proteomes" id="UP000261520">
    <property type="component" value="Unplaced"/>
</dbReference>
<evidence type="ECO:0000256" key="4">
    <source>
        <dbReference type="ARBA" id="ARBA00022692"/>
    </source>
</evidence>
<organism evidence="9 10">
    <name type="scientific">Periophthalmus magnuspinnatus</name>
    <dbReference type="NCBI Taxonomy" id="409849"/>
    <lineage>
        <taxon>Eukaryota</taxon>
        <taxon>Metazoa</taxon>
        <taxon>Chordata</taxon>
        <taxon>Craniata</taxon>
        <taxon>Vertebrata</taxon>
        <taxon>Euteleostomi</taxon>
        <taxon>Actinopterygii</taxon>
        <taxon>Neopterygii</taxon>
        <taxon>Teleostei</taxon>
        <taxon>Neoteleostei</taxon>
        <taxon>Acanthomorphata</taxon>
        <taxon>Gobiaria</taxon>
        <taxon>Gobiiformes</taxon>
        <taxon>Gobioidei</taxon>
        <taxon>Gobiidae</taxon>
        <taxon>Oxudercinae</taxon>
        <taxon>Periophthalmus</taxon>
    </lineage>
</organism>
<dbReference type="AlphaFoldDB" id="A0A3B4AIL0"/>
<dbReference type="GO" id="GO:0005886">
    <property type="term" value="C:plasma membrane"/>
    <property type="evidence" value="ECO:0007669"/>
    <property type="project" value="UniProtKB-SubCell"/>
</dbReference>
<proteinExistence type="inferred from homology"/>
<name>A0A3B4AIL0_9GOBI</name>
<keyword evidence="10" id="KW-1185">Reference proteome</keyword>
<comment type="similarity">
    <text evidence="1 8">Belongs to the claudin family.</text>
</comment>
<protein>
    <recommendedName>
        <fullName evidence="8">Claudin</fullName>
    </recommendedName>
</protein>
<keyword evidence="3 8" id="KW-1003">Cell membrane</keyword>
<evidence type="ECO:0000256" key="7">
    <source>
        <dbReference type="ARBA" id="ARBA00023136"/>
    </source>
</evidence>
<dbReference type="PROSITE" id="PS01346">
    <property type="entry name" value="CLAUDIN"/>
    <property type="match status" value="1"/>
</dbReference>
<keyword evidence="4 8" id="KW-0812">Transmembrane</keyword>
<dbReference type="InterPro" id="IPR017974">
    <property type="entry name" value="Claudin_CS"/>
</dbReference>
<evidence type="ECO:0000256" key="1">
    <source>
        <dbReference type="ARBA" id="ARBA00008295"/>
    </source>
</evidence>
<evidence type="ECO:0000313" key="10">
    <source>
        <dbReference type="Proteomes" id="UP000261520"/>
    </source>
</evidence>
<keyword evidence="7 8" id="KW-0472">Membrane</keyword>
<dbReference type="InterPro" id="IPR004031">
    <property type="entry name" value="PMP22/EMP/MP20/Claudin"/>
</dbReference>
<accession>A0A3B4AIL0</accession>
<dbReference type="Gene3D" id="1.20.140.150">
    <property type="match status" value="1"/>
</dbReference>
<feature type="transmembrane region" description="Helical" evidence="8">
    <location>
        <begin position="70"/>
        <end position="89"/>
    </location>
</feature>
<reference evidence="9" key="2">
    <citation type="submission" date="2025-09" db="UniProtKB">
        <authorList>
            <consortium name="Ensembl"/>
        </authorList>
    </citation>
    <scope>IDENTIFICATION</scope>
</reference>
<keyword evidence="5 8" id="KW-0965">Cell junction</keyword>
<dbReference type="GO" id="GO:0005923">
    <property type="term" value="C:bicellular tight junction"/>
    <property type="evidence" value="ECO:0007669"/>
    <property type="project" value="UniProtKB-SubCell"/>
</dbReference>